<dbReference type="AlphaFoldDB" id="A0A174LFY3"/>
<reference evidence="2" key="2">
    <citation type="submission" date="2022-01" db="EMBL/GenBank/DDBJ databases">
        <title>Novel bile acid biosynthetic pathways are enriched in the microbiome of centenarians.</title>
        <authorList>
            <person name="Sato Y."/>
            <person name="Atarashi K."/>
            <person name="Plichta R.D."/>
            <person name="Arai Y."/>
            <person name="Sasajima S."/>
            <person name="Kearney M.S."/>
            <person name="Suda W."/>
            <person name="Takeshita K."/>
            <person name="Sasaki T."/>
            <person name="Okamoto S."/>
            <person name="Skelly N.A."/>
            <person name="Okamura Y."/>
            <person name="Vlamakis H."/>
            <person name="Li Y."/>
            <person name="Tanoue T."/>
            <person name="Takei H."/>
            <person name="Nittono H."/>
            <person name="Narushima S."/>
            <person name="Irie J."/>
            <person name="Itoh H."/>
            <person name="Moriya K."/>
            <person name="Sugiura Y."/>
            <person name="Suematsu M."/>
            <person name="Moritoki N."/>
            <person name="Shibata S."/>
            <person name="Littman R.D."/>
            <person name="Fischbach A.M."/>
            <person name="Uwamino Y."/>
            <person name="Inoue T."/>
            <person name="Honda A."/>
            <person name="Hattori M."/>
            <person name="Murai T."/>
            <person name="Xavier J.R."/>
            <person name="Hirose N."/>
            <person name="Honda K."/>
        </authorList>
    </citation>
    <scope>NUCLEOTIDE SEQUENCE</scope>
    <source>
        <strain evidence="2">CE91-St55</strain>
    </source>
</reference>
<evidence type="ECO:0000313" key="4">
    <source>
        <dbReference type="Proteomes" id="UP000434223"/>
    </source>
</evidence>
<feature type="region of interest" description="Disordered" evidence="1">
    <location>
        <begin position="25"/>
        <end position="45"/>
    </location>
</feature>
<dbReference type="RefSeq" id="WP_007868739.1">
    <property type="nucleotide sequence ID" value="NZ_BQNJ01000002.1"/>
</dbReference>
<protein>
    <submittedName>
        <fullName evidence="3">Uncharacterized protein</fullName>
    </submittedName>
</protein>
<dbReference type="EMBL" id="WNME01000002">
    <property type="protein sequence ID" value="MUB62291.1"/>
    <property type="molecule type" value="Genomic_DNA"/>
</dbReference>
<dbReference type="Proteomes" id="UP001055091">
    <property type="component" value="Unassembled WGS sequence"/>
</dbReference>
<proteinExistence type="predicted"/>
<dbReference type="EMBL" id="BQNJ01000002">
    <property type="protein sequence ID" value="GKH02420.1"/>
    <property type="molecule type" value="Genomic_DNA"/>
</dbReference>
<comment type="caution">
    <text evidence="3">The sequence shown here is derived from an EMBL/GenBank/DDBJ whole genome shotgun (WGS) entry which is preliminary data.</text>
</comment>
<evidence type="ECO:0000313" key="2">
    <source>
        <dbReference type="EMBL" id="GKH02420.1"/>
    </source>
</evidence>
<name>A0A174LFY3_9FIRM</name>
<feature type="compositionally biased region" description="Basic and acidic residues" evidence="1">
    <location>
        <begin position="34"/>
        <end position="45"/>
    </location>
</feature>
<evidence type="ECO:0000313" key="3">
    <source>
        <dbReference type="EMBL" id="MUB62291.1"/>
    </source>
</evidence>
<dbReference type="InterPro" id="IPR055635">
    <property type="entry name" value="DUF7211"/>
</dbReference>
<organism evidence="3 4">
    <name type="scientific">Hungatella hathewayi</name>
    <dbReference type="NCBI Taxonomy" id="154046"/>
    <lineage>
        <taxon>Bacteria</taxon>
        <taxon>Bacillati</taxon>
        <taxon>Bacillota</taxon>
        <taxon>Clostridia</taxon>
        <taxon>Lachnospirales</taxon>
        <taxon>Lachnospiraceae</taxon>
        <taxon>Hungatella</taxon>
    </lineage>
</organism>
<gene>
    <name evidence="2" type="ORF">CE91St55_44010</name>
    <name evidence="3" type="ORF">GNE07_04295</name>
</gene>
<sequence>MSNEALLQHHGILGMKWGVRRTPEQLARASGKKTSSDDEVKKMSDSELRSKINRLQMEKQYKQLTSSEISVGRKFVQDVLTNAAKQTATNYVSKYMTKGIDAVIKKATSK</sequence>
<evidence type="ECO:0000256" key="1">
    <source>
        <dbReference type="SAM" id="MobiDB-lite"/>
    </source>
</evidence>
<reference evidence="3 4" key="1">
    <citation type="submission" date="2019-09" db="EMBL/GenBank/DDBJ databases">
        <title>Draft genome sequencing of Hungatella hathewayi 123Y-2.</title>
        <authorList>
            <person name="Lv Q."/>
            <person name="Li S."/>
        </authorList>
    </citation>
    <scope>NUCLEOTIDE SEQUENCE [LARGE SCALE GENOMIC DNA]</scope>
    <source>
        <strain evidence="3 4">123Y-2</strain>
    </source>
</reference>
<dbReference type="Pfam" id="PF23847">
    <property type="entry name" value="DUF7211"/>
    <property type="match status" value="1"/>
</dbReference>
<dbReference type="Proteomes" id="UP000434223">
    <property type="component" value="Unassembled WGS sequence"/>
</dbReference>
<accession>A0A174LFY3</accession>
<dbReference type="OrthoDB" id="2058281at2"/>